<feature type="region of interest" description="Disordered" evidence="1">
    <location>
        <begin position="70"/>
        <end position="89"/>
    </location>
</feature>
<evidence type="ECO:0000313" key="3">
    <source>
        <dbReference type="WBParaSite" id="MhA1_Contig488.frz3.gene1"/>
    </source>
</evidence>
<feature type="compositionally biased region" description="Basic and acidic residues" evidence="1">
    <location>
        <begin position="258"/>
        <end position="268"/>
    </location>
</feature>
<organism evidence="2 3">
    <name type="scientific">Meloidogyne hapla</name>
    <name type="common">Root-knot nematode worm</name>
    <dbReference type="NCBI Taxonomy" id="6305"/>
    <lineage>
        <taxon>Eukaryota</taxon>
        <taxon>Metazoa</taxon>
        <taxon>Ecdysozoa</taxon>
        <taxon>Nematoda</taxon>
        <taxon>Chromadorea</taxon>
        <taxon>Rhabditida</taxon>
        <taxon>Tylenchina</taxon>
        <taxon>Tylenchomorpha</taxon>
        <taxon>Tylenchoidea</taxon>
        <taxon>Meloidogynidae</taxon>
        <taxon>Meloidogyninae</taxon>
        <taxon>Meloidogyne</taxon>
    </lineage>
</organism>
<feature type="region of interest" description="Disordered" evidence="1">
    <location>
        <begin position="214"/>
        <end position="233"/>
    </location>
</feature>
<reference evidence="3" key="1">
    <citation type="submission" date="2016-11" db="UniProtKB">
        <authorList>
            <consortium name="WormBaseParasite"/>
        </authorList>
    </citation>
    <scope>IDENTIFICATION</scope>
</reference>
<feature type="region of interest" description="Disordered" evidence="1">
    <location>
        <begin position="258"/>
        <end position="284"/>
    </location>
</feature>
<feature type="compositionally biased region" description="Polar residues" evidence="1">
    <location>
        <begin position="18"/>
        <end position="28"/>
    </location>
</feature>
<protein>
    <submittedName>
        <fullName evidence="3">Uncharacterized protein</fullName>
    </submittedName>
</protein>
<name>A0A1I8BRT8_MELHA</name>
<keyword evidence="2" id="KW-1185">Reference proteome</keyword>
<proteinExistence type="predicted"/>
<feature type="region of interest" description="Disordered" evidence="1">
    <location>
        <begin position="96"/>
        <end position="121"/>
    </location>
</feature>
<feature type="region of interest" description="Disordered" evidence="1">
    <location>
        <begin position="1"/>
        <end position="34"/>
    </location>
</feature>
<feature type="region of interest" description="Disordered" evidence="1">
    <location>
        <begin position="305"/>
        <end position="352"/>
    </location>
</feature>
<evidence type="ECO:0000313" key="2">
    <source>
        <dbReference type="Proteomes" id="UP000095281"/>
    </source>
</evidence>
<evidence type="ECO:0000256" key="1">
    <source>
        <dbReference type="SAM" id="MobiDB-lite"/>
    </source>
</evidence>
<accession>A0A1I8BRT8</accession>
<dbReference type="Proteomes" id="UP000095281">
    <property type="component" value="Unplaced"/>
</dbReference>
<feature type="compositionally biased region" description="Low complexity" evidence="1">
    <location>
        <begin position="214"/>
        <end position="232"/>
    </location>
</feature>
<dbReference type="WBParaSite" id="MhA1_Contig488.frz3.gene1">
    <property type="protein sequence ID" value="MhA1_Contig488.frz3.gene1"/>
    <property type="gene ID" value="MhA1_Contig488.frz3.gene1"/>
</dbReference>
<sequence length="368" mass="39784">MKIIGSNDVQKNEKGENNVDSTTPNIESSPPLMGIGHSTLISANLKNETKTDINLIKNNISNNNLLKTNTLRPTNLSLPPPTTSTTTKSLLLLTTTTPSSSSLLEPPPPSNNQSKSLPSSLLPSPSFNLPIPFCSDNSESSPSTSMAAATFLSNWRRQSTNKSKKGGDLIKIDKSVENNGIDGNNIKNNGYTLSELSHDVLAQIIRLFPFSSSLTTPTSSSTSSSTNSSSPSQRHIIYRALSQPNPTINTNLKCSSFNEEKKKKEENKSSLNINNNNEDILNNNNKISPKKQLLRDWHTRASSSSLGRKLRRAASTFSGSKIGGVSSKERPKNLSIFGKSEKNGKNAKSPTSCNGALSRLCKVSLKNI</sequence>
<feature type="compositionally biased region" description="Low complexity" evidence="1">
    <location>
        <begin position="111"/>
        <end position="121"/>
    </location>
</feature>
<dbReference type="AlphaFoldDB" id="A0A1I8BRT8"/>
<feature type="compositionally biased region" description="Low complexity" evidence="1">
    <location>
        <begin position="269"/>
        <end position="284"/>
    </location>
</feature>